<gene>
    <name evidence="6" type="ORF">FH972_023405</name>
</gene>
<evidence type="ECO:0000256" key="1">
    <source>
        <dbReference type="ARBA" id="ARBA00022630"/>
    </source>
</evidence>
<dbReference type="SUPFAM" id="SSF51905">
    <property type="entry name" value="FAD/NAD(P)-binding domain"/>
    <property type="match status" value="1"/>
</dbReference>
<evidence type="ECO:0000313" key="7">
    <source>
        <dbReference type="Proteomes" id="UP000327013"/>
    </source>
</evidence>
<keyword evidence="3" id="KW-0560">Oxidoreductase</keyword>
<name>A0A5N6KVC3_9ROSI</name>
<dbReference type="Pfam" id="PF01494">
    <property type="entry name" value="FAD_binding_3"/>
    <property type="match status" value="2"/>
</dbReference>
<dbReference type="Proteomes" id="UP000327013">
    <property type="component" value="Unassembled WGS sequence"/>
</dbReference>
<accession>A0A5N6KVC3</accession>
<dbReference type="GO" id="GO:0071949">
    <property type="term" value="F:FAD binding"/>
    <property type="evidence" value="ECO:0007669"/>
    <property type="project" value="InterPro"/>
</dbReference>
<keyword evidence="4" id="KW-0503">Monooxygenase</keyword>
<reference evidence="6 7" key="1">
    <citation type="submission" date="2019-06" db="EMBL/GenBank/DDBJ databases">
        <title>A chromosomal-level reference genome of Carpinus fangiana (Coryloideae, Betulaceae).</title>
        <authorList>
            <person name="Yang X."/>
            <person name="Wang Z."/>
            <person name="Zhang L."/>
            <person name="Hao G."/>
            <person name="Liu J."/>
            <person name="Yang Y."/>
        </authorList>
    </citation>
    <scope>NUCLEOTIDE SEQUENCE [LARGE SCALE GENOMIC DNA]</scope>
    <source>
        <strain evidence="6">Cfa_2016G</strain>
        <tissue evidence="6">Leaf</tissue>
    </source>
</reference>
<protein>
    <recommendedName>
        <fullName evidence="5">FAD-binding domain-containing protein</fullName>
    </recommendedName>
</protein>
<evidence type="ECO:0000256" key="4">
    <source>
        <dbReference type="ARBA" id="ARBA00023033"/>
    </source>
</evidence>
<dbReference type="PRINTS" id="PR00420">
    <property type="entry name" value="RNGMNOXGNASE"/>
</dbReference>
<organism evidence="6 7">
    <name type="scientific">Carpinus fangiana</name>
    <dbReference type="NCBI Taxonomy" id="176857"/>
    <lineage>
        <taxon>Eukaryota</taxon>
        <taxon>Viridiplantae</taxon>
        <taxon>Streptophyta</taxon>
        <taxon>Embryophyta</taxon>
        <taxon>Tracheophyta</taxon>
        <taxon>Spermatophyta</taxon>
        <taxon>Magnoliopsida</taxon>
        <taxon>eudicotyledons</taxon>
        <taxon>Gunneridae</taxon>
        <taxon>Pentapetalae</taxon>
        <taxon>rosids</taxon>
        <taxon>fabids</taxon>
        <taxon>Fagales</taxon>
        <taxon>Betulaceae</taxon>
        <taxon>Carpinus</taxon>
    </lineage>
</organism>
<dbReference type="EMBL" id="VIBQ01000013">
    <property type="protein sequence ID" value="KAB8346362.1"/>
    <property type="molecule type" value="Genomic_DNA"/>
</dbReference>
<evidence type="ECO:0000259" key="5">
    <source>
        <dbReference type="Pfam" id="PF01494"/>
    </source>
</evidence>
<dbReference type="OrthoDB" id="507578at2759"/>
<evidence type="ECO:0000313" key="6">
    <source>
        <dbReference type="EMBL" id="KAB8346362.1"/>
    </source>
</evidence>
<proteinExistence type="predicted"/>
<evidence type="ECO:0000256" key="2">
    <source>
        <dbReference type="ARBA" id="ARBA00022827"/>
    </source>
</evidence>
<keyword evidence="1" id="KW-0285">Flavoprotein</keyword>
<feature type="domain" description="FAD-binding" evidence="5">
    <location>
        <begin position="3"/>
        <end position="169"/>
    </location>
</feature>
<dbReference type="PANTHER" id="PTHR46972">
    <property type="entry name" value="MONOOXYGENASE ASQM-RELATED"/>
    <property type="match status" value="1"/>
</dbReference>
<keyword evidence="7" id="KW-1185">Reference proteome</keyword>
<sequence length="373" mass="40171">MTTPIAILGAGPSGLALGRLLEVSNIDYTIFERDESAVLAAGRGGGTLDVHTGSGQAALQEAGLLEQFKSIARYDATNTLTDSTGKICLEMGDDGEQDRPEIDRKDLRDLLLNSVPAAKVRWAKKVQCVQKENDGSMSVHFTDGTIESGFQLVVGADGAWSNVRSMVSFLAAADPHSQLHSSAAALAGKGNYMSFGARRQFAVQMLGDGSYYLTLGMHLPESWISENATIVKDPTALRQLLLRDYFDASPQVHKDLIQHSDGDLRLWPLYALPAEAMAWQTVPGVTLIGDAAHLSTPFVGEGVNCAMYDSLQLSQQIVKHGLGGLGHAVEEYEKLMFPRAIDLITRSATSAEYLFAPDAPWGWIKSFAGIDSA</sequence>
<dbReference type="InterPro" id="IPR036188">
    <property type="entry name" value="FAD/NAD-bd_sf"/>
</dbReference>
<dbReference type="InterPro" id="IPR002938">
    <property type="entry name" value="FAD-bd"/>
</dbReference>
<dbReference type="GO" id="GO:0004497">
    <property type="term" value="F:monooxygenase activity"/>
    <property type="evidence" value="ECO:0007669"/>
    <property type="project" value="UniProtKB-KW"/>
</dbReference>
<evidence type="ECO:0000256" key="3">
    <source>
        <dbReference type="ARBA" id="ARBA00023002"/>
    </source>
</evidence>
<comment type="caution">
    <text evidence="6">The sequence shown here is derived from an EMBL/GenBank/DDBJ whole genome shotgun (WGS) entry which is preliminary data.</text>
</comment>
<keyword evidence="2" id="KW-0274">FAD</keyword>
<feature type="domain" description="FAD-binding" evidence="5">
    <location>
        <begin position="284"/>
        <end position="319"/>
    </location>
</feature>
<dbReference type="AlphaFoldDB" id="A0A5N6KVC3"/>
<dbReference type="PANTHER" id="PTHR46972:SF1">
    <property type="entry name" value="FAD DEPENDENT OXIDOREDUCTASE DOMAIN-CONTAINING PROTEIN"/>
    <property type="match status" value="1"/>
</dbReference>
<dbReference type="Gene3D" id="3.50.50.60">
    <property type="entry name" value="FAD/NAD(P)-binding domain"/>
    <property type="match status" value="1"/>
</dbReference>